<protein>
    <submittedName>
        <fullName evidence="1">Uncharacterized protein</fullName>
    </submittedName>
</protein>
<gene>
    <name evidence="1" type="ORF">PVK06_022295</name>
</gene>
<proteinExistence type="predicted"/>
<reference evidence="1 2" key="1">
    <citation type="submission" date="2023-03" db="EMBL/GenBank/DDBJ databases">
        <title>WGS of Gossypium arboreum.</title>
        <authorList>
            <person name="Yu D."/>
        </authorList>
    </citation>
    <scope>NUCLEOTIDE SEQUENCE [LARGE SCALE GENOMIC DNA]</scope>
    <source>
        <tissue evidence="1">Leaf</tissue>
    </source>
</reference>
<organism evidence="1 2">
    <name type="scientific">Gossypium arboreum</name>
    <name type="common">Tree cotton</name>
    <name type="synonym">Gossypium nanking</name>
    <dbReference type="NCBI Taxonomy" id="29729"/>
    <lineage>
        <taxon>Eukaryota</taxon>
        <taxon>Viridiplantae</taxon>
        <taxon>Streptophyta</taxon>
        <taxon>Embryophyta</taxon>
        <taxon>Tracheophyta</taxon>
        <taxon>Spermatophyta</taxon>
        <taxon>Magnoliopsida</taxon>
        <taxon>eudicotyledons</taxon>
        <taxon>Gunneridae</taxon>
        <taxon>Pentapetalae</taxon>
        <taxon>rosids</taxon>
        <taxon>malvids</taxon>
        <taxon>Malvales</taxon>
        <taxon>Malvaceae</taxon>
        <taxon>Malvoideae</taxon>
        <taxon>Gossypium</taxon>
    </lineage>
</organism>
<sequence length="97" mass="10469">MLAREGEGHWKTWAGADLVPVLSGAGKNFIWLMADNRLKTNEIRRRTNIATDAACMVCGAANRSYITSVYLCQGCVGDFKGGLGSLRFLCVTVSIVA</sequence>
<evidence type="ECO:0000313" key="1">
    <source>
        <dbReference type="EMBL" id="KAK5817371.1"/>
    </source>
</evidence>
<dbReference type="Proteomes" id="UP001358586">
    <property type="component" value="Chromosome 7"/>
</dbReference>
<accession>A0ABR0P7Z2</accession>
<dbReference type="EMBL" id="JARKNE010000007">
    <property type="protein sequence ID" value="KAK5817371.1"/>
    <property type="molecule type" value="Genomic_DNA"/>
</dbReference>
<evidence type="ECO:0000313" key="2">
    <source>
        <dbReference type="Proteomes" id="UP001358586"/>
    </source>
</evidence>
<comment type="caution">
    <text evidence="1">The sequence shown here is derived from an EMBL/GenBank/DDBJ whole genome shotgun (WGS) entry which is preliminary data.</text>
</comment>
<keyword evidence="2" id="KW-1185">Reference proteome</keyword>
<name>A0ABR0P7Z2_GOSAR</name>